<dbReference type="Pfam" id="PF02653">
    <property type="entry name" value="BPD_transp_2"/>
    <property type="match status" value="1"/>
</dbReference>
<dbReference type="PANTHER" id="PTHR47089">
    <property type="entry name" value="ABC TRANSPORTER, PERMEASE PROTEIN"/>
    <property type="match status" value="1"/>
</dbReference>
<keyword evidence="8" id="KW-1185">Reference proteome</keyword>
<evidence type="ECO:0000256" key="4">
    <source>
        <dbReference type="ARBA" id="ARBA00022989"/>
    </source>
</evidence>
<feature type="transmembrane region" description="Helical" evidence="6">
    <location>
        <begin position="68"/>
        <end position="86"/>
    </location>
</feature>
<gene>
    <name evidence="7" type="ORF">SAMN05444373_101412</name>
</gene>
<feature type="transmembrane region" description="Helical" evidence="6">
    <location>
        <begin position="118"/>
        <end position="138"/>
    </location>
</feature>
<feature type="transmembrane region" description="Helical" evidence="6">
    <location>
        <begin position="21"/>
        <end position="41"/>
    </location>
</feature>
<evidence type="ECO:0000256" key="5">
    <source>
        <dbReference type="ARBA" id="ARBA00023136"/>
    </source>
</evidence>
<feature type="transmembrane region" description="Helical" evidence="6">
    <location>
        <begin position="93"/>
        <end position="112"/>
    </location>
</feature>
<keyword evidence="4 6" id="KW-1133">Transmembrane helix</keyword>
<proteinExistence type="predicted"/>
<keyword evidence="5 6" id="KW-0472">Membrane</keyword>
<reference evidence="7 8" key="1">
    <citation type="submission" date="2016-11" db="EMBL/GenBank/DDBJ databases">
        <authorList>
            <person name="Varghese N."/>
            <person name="Submissions S."/>
        </authorList>
    </citation>
    <scope>NUCLEOTIDE SEQUENCE [LARGE SCALE GENOMIC DNA]</scope>
    <source>
        <strain evidence="7 8">DSM 19027</strain>
    </source>
</reference>
<dbReference type="EMBL" id="FQZP01000014">
    <property type="protein sequence ID" value="SHI89593.1"/>
    <property type="molecule type" value="Genomic_DNA"/>
</dbReference>
<protein>
    <submittedName>
        <fullName evidence="7">Nucleoside ABC transporter membrane protein</fullName>
    </submittedName>
</protein>
<organism evidence="7 8">
    <name type="scientific">Thermoclostridium caenicola</name>
    <dbReference type="NCBI Taxonomy" id="659425"/>
    <lineage>
        <taxon>Bacteria</taxon>
        <taxon>Bacillati</taxon>
        <taxon>Bacillota</taxon>
        <taxon>Clostridia</taxon>
        <taxon>Eubacteriales</taxon>
        <taxon>Oscillospiraceae</taxon>
        <taxon>Thermoclostridium</taxon>
    </lineage>
</organism>
<name>A0A1M6EVZ2_9FIRM</name>
<dbReference type="InterPro" id="IPR001851">
    <property type="entry name" value="ABC_transp_permease"/>
</dbReference>
<feature type="transmembrane region" description="Helical" evidence="6">
    <location>
        <begin position="203"/>
        <end position="222"/>
    </location>
</feature>
<feature type="transmembrane region" description="Helical" evidence="6">
    <location>
        <begin position="328"/>
        <end position="350"/>
    </location>
</feature>
<dbReference type="AlphaFoldDB" id="A0A1M6EVZ2"/>
<dbReference type="GO" id="GO:0022857">
    <property type="term" value="F:transmembrane transporter activity"/>
    <property type="evidence" value="ECO:0007669"/>
    <property type="project" value="InterPro"/>
</dbReference>
<feature type="transmembrane region" description="Helical" evidence="6">
    <location>
        <begin position="293"/>
        <end position="316"/>
    </location>
</feature>
<dbReference type="RefSeq" id="WP_243133202.1">
    <property type="nucleotide sequence ID" value="NZ_DAONMB010000004.1"/>
</dbReference>
<dbReference type="GO" id="GO:0005886">
    <property type="term" value="C:plasma membrane"/>
    <property type="evidence" value="ECO:0007669"/>
    <property type="project" value="UniProtKB-SubCell"/>
</dbReference>
<sequence>MKTRKEKTGFRIPDLSRAAGPISSIVAIAVGLMIGFIILLISNPARALEGFAWIIGGGINSAKDLGNVLYYATPIIMTGLSVAFAFRTSLFNIGASGQFIVGALGAVLVGVKCTFLGSFQWVVGLLAAMVFGAVWALIPGLLKAYNNVNEVISCIMTNYIGMYLVNWIVKSTVYHQLTNRSLPVANEANIPKLGLDKLFPGSSINGGFIIAVLICIFAYILLNKTTFGFELKACGYNRFASRYAGISEKRSIIMAMVISGAMAGIGGGLLYLAGSGKYINVEDVLAPEGFTGISVALLGMSHPIGTLFAGLFIAYITVGGSYMQLAGFVPEIIDIITATVIYFAAFALIMRNLLQRFRLRKGGERT</sequence>
<dbReference type="CDD" id="cd06580">
    <property type="entry name" value="TM_PBP1_transp_TpRbsC_like"/>
    <property type="match status" value="1"/>
</dbReference>
<evidence type="ECO:0000256" key="3">
    <source>
        <dbReference type="ARBA" id="ARBA00022692"/>
    </source>
</evidence>
<evidence type="ECO:0000313" key="7">
    <source>
        <dbReference type="EMBL" id="SHI89593.1"/>
    </source>
</evidence>
<feature type="transmembrane region" description="Helical" evidence="6">
    <location>
        <begin position="252"/>
        <end position="273"/>
    </location>
</feature>
<evidence type="ECO:0000313" key="8">
    <source>
        <dbReference type="Proteomes" id="UP000324781"/>
    </source>
</evidence>
<evidence type="ECO:0000256" key="1">
    <source>
        <dbReference type="ARBA" id="ARBA00004651"/>
    </source>
</evidence>
<dbReference type="Proteomes" id="UP000324781">
    <property type="component" value="Unassembled WGS sequence"/>
</dbReference>
<evidence type="ECO:0000256" key="2">
    <source>
        <dbReference type="ARBA" id="ARBA00022475"/>
    </source>
</evidence>
<evidence type="ECO:0000256" key="6">
    <source>
        <dbReference type="SAM" id="Phobius"/>
    </source>
</evidence>
<keyword evidence="2" id="KW-1003">Cell membrane</keyword>
<comment type="subcellular location">
    <subcellularLocation>
        <location evidence="1">Cell membrane</location>
        <topology evidence="1">Multi-pass membrane protein</topology>
    </subcellularLocation>
</comment>
<accession>A0A1M6EVZ2</accession>
<dbReference type="PANTHER" id="PTHR47089:SF1">
    <property type="entry name" value="GUANOSINE ABC TRANSPORTER PERMEASE PROTEIN NUPP"/>
    <property type="match status" value="1"/>
</dbReference>
<keyword evidence="3 6" id="KW-0812">Transmembrane</keyword>